<evidence type="ECO:0000256" key="1">
    <source>
        <dbReference type="SAM" id="MobiDB-lite"/>
    </source>
</evidence>
<dbReference type="RefSeq" id="WP_137093632.1">
    <property type="nucleotide sequence ID" value="NZ_SWMS01000002.1"/>
</dbReference>
<feature type="region of interest" description="Disordered" evidence="1">
    <location>
        <begin position="1"/>
        <end position="78"/>
    </location>
</feature>
<comment type="caution">
    <text evidence="2">The sequence shown here is derived from an EMBL/GenBank/DDBJ whole genome shotgun (WGS) entry which is preliminary data.</text>
</comment>
<gene>
    <name evidence="2" type="ORF">FCN18_05560</name>
</gene>
<feature type="compositionally biased region" description="Low complexity" evidence="1">
    <location>
        <begin position="8"/>
        <end position="26"/>
    </location>
</feature>
<accession>A0ABY2SB10</accession>
<organism evidence="2 3">
    <name type="scientific">Prauserella endophytica</name>
    <dbReference type="NCBI Taxonomy" id="1592324"/>
    <lineage>
        <taxon>Bacteria</taxon>
        <taxon>Bacillati</taxon>
        <taxon>Actinomycetota</taxon>
        <taxon>Actinomycetes</taxon>
        <taxon>Pseudonocardiales</taxon>
        <taxon>Pseudonocardiaceae</taxon>
        <taxon>Prauserella</taxon>
        <taxon>Prauserella coralliicola group</taxon>
    </lineage>
</organism>
<sequence length="78" mass="8092">MDHEQPDLDPGAGDALAGDRLAVDDGPYGLIVRPAPDGRNASALTVPAMAAGSDDLDRPVGLNHRQPGIHPTVQDSTR</sequence>
<protein>
    <submittedName>
        <fullName evidence="2">Uncharacterized protein</fullName>
    </submittedName>
</protein>
<evidence type="ECO:0000313" key="2">
    <source>
        <dbReference type="EMBL" id="TKG72701.1"/>
    </source>
</evidence>
<dbReference type="Proteomes" id="UP000309992">
    <property type="component" value="Unassembled WGS sequence"/>
</dbReference>
<proteinExistence type="predicted"/>
<evidence type="ECO:0000313" key="3">
    <source>
        <dbReference type="Proteomes" id="UP000309992"/>
    </source>
</evidence>
<dbReference type="EMBL" id="SWMS01000002">
    <property type="protein sequence ID" value="TKG72701.1"/>
    <property type="molecule type" value="Genomic_DNA"/>
</dbReference>
<reference evidence="2 3" key="1">
    <citation type="journal article" date="2015" name="Antonie Van Leeuwenhoek">
        <title>Prauserella endophytica sp. nov., an endophytic actinobacterium isolated from Tamarix taklamakanensis.</title>
        <authorList>
            <person name="Liu J.M."/>
            <person name="Habden X."/>
            <person name="Guo L."/>
            <person name="Tuo L."/>
            <person name="Jiang Z.K."/>
            <person name="Liu S.W."/>
            <person name="Liu X.F."/>
            <person name="Chen L."/>
            <person name="Li R.F."/>
            <person name="Zhang Y.Q."/>
            <person name="Sun C.H."/>
        </authorList>
    </citation>
    <scope>NUCLEOTIDE SEQUENCE [LARGE SCALE GENOMIC DNA]</scope>
    <source>
        <strain evidence="2 3">CGMCC 4.7182</strain>
    </source>
</reference>
<keyword evidence="3" id="KW-1185">Reference proteome</keyword>
<name>A0ABY2SB10_9PSEU</name>